<dbReference type="GO" id="GO:0047931">
    <property type="term" value="F:glucosamine kinase activity"/>
    <property type="evidence" value="ECO:0007669"/>
    <property type="project" value="InterPro"/>
</dbReference>
<organism evidence="2">
    <name type="scientific">freshwater metagenome</name>
    <dbReference type="NCBI Taxonomy" id="449393"/>
    <lineage>
        <taxon>unclassified sequences</taxon>
        <taxon>metagenomes</taxon>
        <taxon>ecological metagenomes</taxon>
    </lineage>
</organism>
<proteinExistence type="inferred from homology"/>
<dbReference type="GO" id="GO:0005975">
    <property type="term" value="P:carbohydrate metabolic process"/>
    <property type="evidence" value="ECO:0007669"/>
    <property type="project" value="InterPro"/>
</dbReference>
<dbReference type="GO" id="GO:0046872">
    <property type="term" value="F:metal ion binding"/>
    <property type="evidence" value="ECO:0007669"/>
    <property type="project" value="InterPro"/>
</dbReference>
<dbReference type="InterPro" id="IPR043674">
    <property type="entry name" value="GlcN_kinase"/>
</dbReference>
<dbReference type="SUPFAM" id="SSF56112">
    <property type="entry name" value="Protein kinase-like (PK-like)"/>
    <property type="match status" value="1"/>
</dbReference>
<dbReference type="AlphaFoldDB" id="A0A6J6LF81"/>
<evidence type="ECO:0000259" key="1">
    <source>
        <dbReference type="Pfam" id="PF01636"/>
    </source>
</evidence>
<sequence>MLDASTEKLNNLFNMLHKQWDETLAKADPSSLLPRRTGAHSYSITAPLILLDSLHVGGDLYLCIIKDNTETLFSIPLVFTVDGVRRAVAGDGLSQALSQLPNAESSNGNFTINNRYVGAKSGERSIGVDQTEESVVVGEEVIIKYFSQISESSLTSLPKIEALSAAGFIDMPSLLATIQWTHEGSQYLLALMTTYIPGSDDGWTWAVDLAQSFLSSESSIGDSTQFGSELGEILARMHKGFLVHAHHKSDLAAQSGWISSALSDLEIALTLLPGEEGTLLRDLAPTIRSEFNDLKTLGSQDLSLTHGDFHVGQILRTSEGRYLVIDFDGNPVATQQLLSTHQPLIQDLASLLQSIDHVARVVDKRSDFSRTADLEKWIENAQDNVLHAYQTGMSLTVDRALLRLFQIQQEFREFIYAQRHLPVWLYVPQAAIASLVRKN</sequence>
<reference evidence="2" key="1">
    <citation type="submission" date="2020-05" db="EMBL/GenBank/DDBJ databases">
        <authorList>
            <person name="Chiriac C."/>
            <person name="Salcher M."/>
            <person name="Ghai R."/>
            <person name="Kavagutti S V."/>
        </authorList>
    </citation>
    <scope>NUCLEOTIDE SEQUENCE</scope>
</reference>
<evidence type="ECO:0000313" key="2">
    <source>
        <dbReference type="EMBL" id="CAB4660372.1"/>
    </source>
</evidence>
<dbReference type="EMBL" id="CAEZWO010000058">
    <property type="protein sequence ID" value="CAB4660372.1"/>
    <property type="molecule type" value="Genomic_DNA"/>
</dbReference>
<gene>
    <name evidence="2" type="ORF">UFOPK2254_00706</name>
</gene>
<dbReference type="Gene3D" id="3.90.1200.10">
    <property type="match status" value="1"/>
</dbReference>
<name>A0A6J6LF81_9ZZZZ</name>
<protein>
    <submittedName>
        <fullName evidence="2">Unannotated protein</fullName>
    </submittedName>
</protein>
<dbReference type="InterPro" id="IPR002575">
    <property type="entry name" value="Aminoglycoside_PTrfase"/>
</dbReference>
<dbReference type="InterPro" id="IPR011009">
    <property type="entry name" value="Kinase-like_dom_sf"/>
</dbReference>
<dbReference type="GO" id="GO:0005524">
    <property type="term" value="F:ATP binding"/>
    <property type="evidence" value="ECO:0007669"/>
    <property type="project" value="InterPro"/>
</dbReference>
<dbReference type="Pfam" id="PF01636">
    <property type="entry name" value="APH"/>
    <property type="match status" value="1"/>
</dbReference>
<dbReference type="HAMAP" id="MF_02218">
    <property type="entry name" value="GlcN_kinase"/>
    <property type="match status" value="1"/>
</dbReference>
<feature type="domain" description="Aminoglycoside phosphotransferase" evidence="1">
    <location>
        <begin position="217"/>
        <end position="355"/>
    </location>
</feature>
<accession>A0A6J6LF81</accession>